<dbReference type="InterPro" id="IPR007569">
    <property type="entry name" value="DUF559"/>
</dbReference>
<reference evidence="3 4" key="1">
    <citation type="submission" date="2015-03" db="EMBL/GenBank/DDBJ databases">
        <authorList>
            <person name="Lepp D."/>
            <person name="Hassan Y.I."/>
            <person name="Li X.-Z."/>
            <person name="Zhou T."/>
        </authorList>
    </citation>
    <scope>NUCLEOTIDE SEQUENCE [LARGE SCALE GENOMIC DNA]</scope>
    <source>
        <strain evidence="3 4">E84</strain>
    </source>
</reference>
<dbReference type="PANTHER" id="PTHR38590:SF1">
    <property type="entry name" value="BLL0828 PROTEIN"/>
    <property type="match status" value="1"/>
</dbReference>
<evidence type="ECO:0000256" key="1">
    <source>
        <dbReference type="SAM" id="MobiDB-lite"/>
    </source>
</evidence>
<feature type="region of interest" description="Disordered" evidence="1">
    <location>
        <begin position="127"/>
        <end position="149"/>
    </location>
</feature>
<dbReference type="CDD" id="cd01038">
    <property type="entry name" value="Endonuclease_DUF559"/>
    <property type="match status" value="1"/>
</dbReference>
<accession>A0A0F5QKK1</accession>
<dbReference type="EMBL" id="LANJ01000001">
    <property type="protein sequence ID" value="KKC41500.1"/>
    <property type="molecule type" value="Genomic_DNA"/>
</dbReference>
<dbReference type="PATRIC" id="fig|1293439.3.peg.3"/>
<dbReference type="AlphaFoldDB" id="A0A0F5QKK1"/>
<name>A0A0F5QKK1_9HYPH</name>
<dbReference type="Pfam" id="PF04480">
    <property type="entry name" value="DUF559"/>
    <property type="match status" value="1"/>
</dbReference>
<proteinExistence type="predicted"/>
<dbReference type="STRING" id="1293439.WH87_00015"/>
<evidence type="ECO:0000313" key="3">
    <source>
        <dbReference type="EMBL" id="KKC41500.1"/>
    </source>
</evidence>
<dbReference type="PANTHER" id="PTHR38590">
    <property type="entry name" value="BLL0828 PROTEIN"/>
    <property type="match status" value="1"/>
</dbReference>
<evidence type="ECO:0000259" key="2">
    <source>
        <dbReference type="Pfam" id="PF04480"/>
    </source>
</evidence>
<keyword evidence="4" id="KW-1185">Reference proteome</keyword>
<organism evidence="3 4">
    <name type="scientific">Devosia epidermidihirudinis</name>
    <dbReference type="NCBI Taxonomy" id="1293439"/>
    <lineage>
        <taxon>Bacteria</taxon>
        <taxon>Pseudomonadati</taxon>
        <taxon>Pseudomonadota</taxon>
        <taxon>Alphaproteobacteria</taxon>
        <taxon>Hyphomicrobiales</taxon>
        <taxon>Devosiaceae</taxon>
        <taxon>Devosia</taxon>
    </lineage>
</organism>
<gene>
    <name evidence="3" type="ORF">WH87_00015</name>
</gene>
<protein>
    <recommendedName>
        <fullName evidence="2">DUF559 domain-containing protein</fullName>
    </recommendedName>
</protein>
<comment type="caution">
    <text evidence="3">The sequence shown here is derived from an EMBL/GenBank/DDBJ whole genome shotgun (WGS) entry which is preliminary data.</text>
</comment>
<dbReference type="InterPro" id="IPR011335">
    <property type="entry name" value="Restrct_endonuc-II-like"/>
</dbReference>
<sequence length="149" mass="16550">MRLPPPCGEGSRVGVGLSIERARQLRKRMGAPEARLWNALRALPDVHFRRQVPLGKYYADFACHAHRLVIEVDGDTHGSESAFAHDATRDAFIDSQGYRIMRVSNRDVMRNLEGVMTKVILALELPPPSLPPHKGEGSLSSARSEHSDD</sequence>
<dbReference type="Gene3D" id="3.40.960.10">
    <property type="entry name" value="VSR Endonuclease"/>
    <property type="match status" value="1"/>
</dbReference>
<dbReference type="InterPro" id="IPR047216">
    <property type="entry name" value="Endonuclease_DUF559_bact"/>
</dbReference>
<evidence type="ECO:0000313" key="4">
    <source>
        <dbReference type="Proteomes" id="UP000033411"/>
    </source>
</evidence>
<dbReference type="SUPFAM" id="SSF52980">
    <property type="entry name" value="Restriction endonuclease-like"/>
    <property type="match status" value="1"/>
</dbReference>
<feature type="domain" description="DUF559" evidence="2">
    <location>
        <begin position="20"/>
        <end position="123"/>
    </location>
</feature>
<dbReference type="Proteomes" id="UP000033411">
    <property type="component" value="Unassembled WGS sequence"/>
</dbReference>